<comment type="similarity">
    <text evidence="1">Belongs to the HyuE racemase family.</text>
</comment>
<dbReference type="KEGG" id="smon:AWR27_00605"/>
<accession>A0A1P9WRI3</accession>
<dbReference type="Gene3D" id="3.40.50.12500">
    <property type="match status" value="1"/>
</dbReference>
<proteinExistence type="inferred from homology"/>
<evidence type="ECO:0000256" key="1">
    <source>
        <dbReference type="ARBA" id="ARBA00038414"/>
    </source>
</evidence>
<organism evidence="2 3">
    <name type="scientific">Spirosoma montaniterrae</name>
    <dbReference type="NCBI Taxonomy" id="1178516"/>
    <lineage>
        <taxon>Bacteria</taxon>
        <taxon>Pseudomonadati</taxon>
        <taxon>Bacteroidota</taxon>
        <taxon>Cytophagia</taxon>
        <taxon>Cytophagales</taxon>
        <taxon>Cytophagaceae</taxon>
        <taxon>Spirosoma</taxon>
    </lineage>
</organism>
<sequence length="272" mass="29154">MISLFSEYMRLTGTPTLGSEPSGDPALVGKKLGVVNGSNWVSLWSTYFGRTVLPGVKIVQVGNEGVQLNFMDAHHRGDTCPPQLNIDLTIRYAKDLIDLVGVDAILLSCSTMNRAAPAVREALAPLGVPVVQIDEAMMEEAVQTGTAPADRTERVRDGKILVVATHGPTVASTQALLQETADRMGKSVQFAGATVEDAFHLLGDGRIEEHNELIANVIREAQQHDSIDVVVLAQLSMSVFCFSYPDPIAAFGIPVLNSGETGFRRVGDVLNS</sequence>
<evidence type="ECO:0008006" key="4">
    <source>
        <dbReference type="Google" id="ProtNLM"/>
    </source>
</evidence>
<gene>
    <name evidence="2" type="ORF">AWR27_00605</name>
</gene>
<dbReference type="EMBL" id="CP014263">
    <property type="protein sequence ID" value="AQG77979.1"/>
    <property type="molecule type" value="Genomic_DNA"/>
</dbReference>
<protein>
    <recommendedName>
        <fullName evidence="4">Asp/Glu/hydantoin racemase</fullName>
    </recommendedName>
</protein>
<evidence type="ECO:0000313" key="2">
    <source>
        <dbReference type="EMBL" id="AQG77979.1"/>
    </source>
</evidence>
<reference evidence="2 3" key="1">
    <citation type="submission" date="2016-01" db="EMBL/GenBank/DDBJ databases">
        <authorList>
            <person name="Oliw E.H."/>
        </authorList>
    </citation>
    <scope>NUCLEOTIDE SEQUENCE [LARGE SCALE GENOMIC DNA]</scope>
    <source>
        <strain evidence="2 3">DY10</strain>
    </source>
</reference>
<name>A0A1P9WRI3_9BACT</name>
<dbReference type="InterPro" id="IPR053714">
    <property type="entry name" value="Iso_Racemase_Enz_sf"/>
</dbReference>
<keyword evidence="3" id="KW-1185">Reference proteome</keyword>
<dbReference type="GO" id="GO:0047661">
    <property type="term" value="F:amino-acid racemase activity"/>
    <property type="evidence" value="ECO:0007669"/>
    <property type="project" value="InterPro"/>
</dbReference>
<dbReference type="Pfam" id="PF01177">
    <property type="entry name" value="Asp_Glu_race"/>
    <property type="match status" value="1"/>
</dbReference>
<dbReference type="Proteomes" id="UP000187941">
    <property type="component" value="Chromosome"/>
</dbReference>
<dbReference type="AlphaFoldDB" id="A0A1P9WRI3"/>
<evidence type="ECO:0000313" key="3">
    <source>
        <dbReference type="Proteomes" id="UP000187941"/>
    </source>
</evidence>
<dbReference type="RefSeq" id="WP_077129405.1">
    <property type="nucleotide sequence ID" value="NZ_CP014263.1"/>
</dbReference>
<dbReference type="STRING" id="1178516.AWR27_00605"/>
<dbReference type="InterPro" id="IPR015942">
    <property type="entry name" value="Asp/Glu/hydantoin_racemase"/>
</dbReference>
<dbReference type="OrthoDB" id="978447at2"/>